<dbReference type="InterPro" id="IPR000058">
    <property type="entry name" value="Znf_AN1"/>
</dbReference>
<dbReference type="InterPro" id="IPR035896">
    <property type="entry name" value="AN1-like_Znf"/>
</dbReference>
<name>A0A9P6WA69_RHOMI</name>
<gene>
    <name evidence="8" type="ORF">C6P46_003655</name>
</gene>
<keyword evidence="3 5" id="KW-0863">Zinc-finger</keyword>
<evidence type="ECO:0000313" key="9">
    <source>
        <dbReference type="Proteomes" id="UP000777482"/>
    </source>
</evidence>
<evidence type="ECO:0000256" key="2">
    <source>
        <dbReference type="ARBA" id="ARBA00022737"/>
    </source>
</evidence>
<keyword evidence="9" id="KW-1185">Reference proteome</keyword>
<dbReference type="PROSITE" id="PS51039">
    <property type="entry name" value="ZF_AN1"/>
    <property type="match status" value="2"/>
</dbReference>
<feature type="compositionally biased region" description="Polar residues" evidence="6">
    <location>
        <begin position="206"/>
        <end position="218"/>
    </location>
</feature>
<dbReference type="GO" id="GO:0005737">
    <property type="term" value="C:cytoplasm"/>
    <property type="evidence" value="ECO:0007669"/>
    <property type="project" value="TreeGrafter"/>
</dbReference>
<reference evidence="8 9" key="1">
    <citation type="submission" date="2020-11" db="EMBL/GenBank/DDBJ databases">
        <title>Kefir isolates.</title>
        <authorList>
            <person name="Marcisauskas S."/>
            <person name="Kim Y."/>
            <person name="Blasche S."/>
        </authorList>
    </citation>
    <scope>NUCLEOTIDE SEQUENCE [LARGE SCALE GENOMIC DNA]</scope>
    <source>
        <strain evidence="8 9">KR</strain>
    </source>
</reference>
<evidence type="ECO:0000256" key="4">
    <source>
        <dbReference type="ARBA" id="ARBA00022833"/>
    </source>
</evidence>
<keyword evidence="4" id="KW-0862">Zinc</keyword>
<dbReference type="Pfam" id="PF01428">
    <property type="entry name" value="zf-AN1"/>
    <property type="match status" value="2"/>
</dbReference>
<dbReference type="SMART" id="SM00154">
    <property type="entry name" value="ZnF_AN1"/>
    <property type="match status" value="2"/>
</dbReference>
<dbReference type="InterPro" id="IPR057357">
    <property type="entry name" value="Znf-C2H2_ZFAND2A/B"/>
</dbReference>
<feature type="domain" description="AN1-type" evidence="7">
    <location>
        <begin position="7"/>
        <end position="55"/>
    </location>
</feature>
<dbReference type="PANTHER" id="PTHR14677">
    <property type="entry name" value="ARSENITE INDUCUBLE RNA ASSOCIATED PROTEIN AIP-1-RELATED"/>
    <property type="match status" value="1"/>
</dbReference>
<organism evidence="8 9">
    <name type="scientific">Rhodotorula mucilaginosa</name>
    <name type="common">Yeast</name>
    <name type="synonym">Rhodotorula rubra</name>
    <dbReference type="NCBI Taxonomy" id="5537"/>
    <lineage>
        <taxon>Eukaryota</taxon>
        <taxon>Fungi</taxon>
        <taxon>Dikarya</taxon>
        <taxon>Basidiomycota</taxon>
        <taxon>Pucciniomycotina</taxon>
        <taxon>Microbotryomycetes</taxon>
        <taxon>Sporidiobolales</taxon>
        <taxon>Sporidiobolaceae</taxon>
        <taxon>Rhodotorula</taxon>
    </lineage>
</organism>
<evidence type="ECO:0000256" key="3">
    <source>
        <dbReference type="ARBA" id="ARBA00022771"/>
    </source>
</evidence>
<dbReference type="Pfam" id="PF25403">
    <property type="entry name" value="zf-C2H2_ZFAND2"/>
    <property type="match status" value="1"/>
</dbReference>
<accession>A0A9P6WA69</accession>
<dbReference type="SUPFAM" id="SSF118310">
    <property type="entry name" value="AN1-like Zinc finger"/>
    <property type="match status" value="2"/>
</dbReference>
<feature type="compositionally biased region" description="Low complexity" evidence="6">
    <location>
        <begin position="143"/>
        <end position="162"/>
    </location>
</feature>
<keyword evidence="2" id="KW-0677">Repeat</keyword>
<dbReference type="Proteomes" id="UP000777482">
    <property type="component" value="Unassembled WGS sequence"/>
</dbReference>
<dbReference type="PANTHER" id="PTHR14677:SF40">
    <property type="entry name" value="CDC48-ASSOCIATED UBIQUITIN-LIKE_ZINC FINGER PROTEIN 1"/>
    <property type="match status" value="1"/>
</dbReference>
<feature type="region of interest" description="Disordered" evidence="6">
    <location>
        <begin position="138"/>
        <end position="187"/>
    </location>
</feature>
<proteinExistence type="predicted"/>
<dbReference type="Gene3D" id="4.10.1110.10">
    <property type="entry name" value="AN1-like Zinc finger"/>
    <property type="match status" value="2"/>
</dbReference>
<evidence type="ECO:0000256" key="5">
    <source>
        <dbReference type="PROSITE-ProRule" id="PRU00449"/>
    </source>
</evidence>
<evidence type="ECO:0000256" key="6">
    <source>
        <dbReference type="SAM" id="MobiDB-lite"/>
    </source>
</evidence>
<feature type="region of interest" description="Disordered" evidence="6">
    <location>
        <begin position="201"/>
        <end position="229"/>
    </location>
</feature>
<evidence type="ECO:0000256" key="1">
    <source>
        <dbReference type="ARBA" id="ARBA00022723"/>
    </source>
</evidence>
<evidence type="ECO:0000313" key="8">
    <source>
        <dbReference type="EMBL" id="KAG0666945.1"/>
    </source>
</evidence>
<sequence>MQSQEFLEIGRHCKEPSCNQLDFLPFKCPSCHLDFCAQHWRPPTGHRCSEYNEAEADNRIPTCPLCSQPVPFPPSQDPNAAMDAHLSTSCPVLLPDKAPSTKKSPNQCSAQGCKTKMIVPIECDECRRKFCPSHRWKSDHACSTLSSSSSTSSSSSSGTSRSTNRDKKGFGGMFARASPNGAGSRPPVAAGLAAIRRAQQARIDNNAKSSPRDGSSLPTRAPKALSAAADPDSDVEIVSYKAAGQTKSTAAGKKALASIGVASKTDKRARAEQESQRKALEVRAMKGLLTEAEKLQYATLQALAQKEGEKDSNCVVG</sequence>
<dbReference type="OrthoDB" id="431929at2759"/>
<keyword evidence="1" id="KW-0479">Metal-binding</keyword>
<evidence type="ECO:0000259" key="7">
    <source>
        <dbReference type="PROSITE" id="PS51039"/>
    </source>
</evidence>
<dbReference type="EMBL" id="PUHQ01000003">
    <property type="protein sequence ID" value="KAG0666945.1"/>
    <property type="molecule type" value="Genomic_DNA"/>
</dbReference>
<protein>
    <recommendedName>
        <fullName evidence="7">AN1-type domain-containing protein</fullName>
    </recommendedName>
</protein>
<dbReference type="AlphaFoldDB" id="A0A9P6WA69"/>
<comment type="caution">
    <text evidence="8">The sequence shown here is derived from an EMBL/GenBank/DDBJ whole genome shotgun (WGS) entry which is preliminary data.</text>
</comment>
<dbReference type="GO" id="GO:0008270">
    <property type="term" value="F:zinc ion binding"/>
    <property type="evidence" value="ECO:0007669"/>
    <property type="project" value="UniProtKB-KW"/>
</dbReference>
<feature type="domain" description="AN1-type" evidence="7">
    <location>
        <begin position="102"/>
        <end position="150"/>
    </location>
</feature>